<evidence type="ECO:0000313" key="1">
    <source>
        <dbReference type="EMBL" id="CAE7929543.1"/>
    </source>
</evidence>
<dbReference type="Proteomes" id="UP000601435">
    <property type="component" value="Unassembled WGS sequence"/>
</dbReference>
<name>A0A813BWE3_9DINO</name>
<dbReference type="AlphaFoldDB" id="A0A813BWE3"/>
<proteinExistence type="predicted"/>
<feature type="non-terminal residue" evidence="1">
    <location>
        <position position="1"/>
    </location>
</feature>
<gene>
    <name evidence="1" type="ORF">SNEC2469_LOCUS32284</name>
</gene>
<dbReference type="OrthoDB" id="412197at2759"/>
<reference evidence="1" key="1">
    <citation type="submission" date="2021-02" db="EMBL/GenBank/DDBJ databases">
        <authorList>
            <person name="Dougan E. K."/>
            <person name="Rhodes N."/>
            <person name="Thang M."/>
            <person name="Chan C."/>
        </authorList>
    </citation>
    <scope>NUCLEOTIDE SEQUENCE</scope>
</reference>
<accession>A0A813BWE3</accession>
<sequence>GHIKTIPKPVMMVASTAASILDRSRCPAFPRPTQHPAVHVKALQRGAPPVTVYIVRPAAYVQARAAPCQSQPMVMSRETSFMGAYSPMMSPSVYVRNPVILPPRVLVRA</sequence>
<evidence type="ECO:0000313" key="2">
    <source>
        <dbReference type="Proteomes" id="UP000601435"/>
    </source>
</evidence>
<protein>
    <submittedName>
        <fullName evidence="1">Uncharacterized protein</fullName>
    </submittedName>
</protein>
<dbReference type="EMBL" id="CAJNJA010081245">
    <property type="protein sequence ID" value="CAE7929543.1"/>
    <property type="molecule type" value="Genomic_DNA"/>
</dbReference>
<comment type="caution">
    <text evidence="1">The sequence shown here is derived from an EMBL/GenBank/DDBJ whole genome shotgun (WGS) entry which is preliminary data.</text>
</comment>
<keyword evidence="2" id="KW-1185">Reference proteome</keyword>
<organism evidence="1 2">
    <name type="scientific">Symbiodinium necroappetens</name>
    <dbReference type="NCBI Taxonomy" id="1628268"/>
    <lineage>
        <taxon>Eukaryota</taxon>
        <taxon>Sar</taxon>
        <taxon>Alveolata</taxon>
        <taxon>Dinophyceae</taxon>
        <taxon>Suessiales</taxon>
        <taxon>Symbiodiniaceae</taxon>
        <taxon>Symbiodinium</taxon>
    </lineage>
</organism>